<feature type="region of interest" description="Disordered" evidence="1">
    <location>
        <begin position="20"/>
        <end position="86"/>
    </location>
</feature>
<feature type="region of interest" description="Disordered" evidence="1">
    <location>
        <begin position="141"/>
        <end position="162"/>
    </location>
</feature>
<reference evidence="4" key="1">
    <citation type="journal article" date="2019" name="Sci. Rep.">
        <title>Draft genome of Tanacetum cinerariifolium, the natural source of mosquito coil.</title>
        <authorList>
            <person name="Yamashiro T."/>
            <person name="Shiraishi A."/>
            <person name="Satake H."/>
            <person name="Nakayama K."/>
        </authorList>
    </citation>
    <scope>NUCLEOTIDE SEQUENCE</scope>
</reference>
<name>A0A6L2KZZ5_TANCI</name>
<feature type="compositionally biased region" description="Polar residues" evidence="1">
    <location>
        <begin position="248"/>
        <end position="268"/>
    </location>
</feature>
<organism evidence="4">
    <name type="scientific">Tanacetum cinerariifolium</name>
    <name type="common">Dalmatian daisy</name>
    <name type="synonym">Chrysanthemum cinerariifolium</name>
    <dbReference type="NCBI Taxonomy" id="118510"/>
    <lineage>
        <taxon>Eukaryota</taxon>
        <taxon>Viridiplantae</taxon>
        <taxon>Streptophyta</taxon>
        <taxon>Embryophyta</taxon>
        <taxon>Tracheophyta</taxon>
        <taxon>Spermatophyta</taxon>
        <taxon>Magnoliopsida</taxon>
        <taxon>eudicotyledons</taxon>
        <taxon>Gunneridae</taxon>
        <taxon>Pentapetalae</taxon>
        <taxon>asterids</taxon>
        <taxon>campanulids</taxon>
        <taxon>Asterales</taxon>
        <taxon>Asteraceae</taxon>
        <taxon>Asteroideae</taxon>
        <taxon>Anthemideae</taxon>
        <taxon>Anthemidinae</taxon>
        <taxon>Tanacetum</taxon>
    </lineage>
</organism>
<dbReference type="InterPro" id="IPR057670">
    <property type="entry name" value="SH3_retrovirus"/>
</dbReference>
<evidence type="ECO:0000256" key="1">
    <source>
        <dbReference type="SAM" id="MobiDB-lite"/>
    </source>
</evidence>
<feature type="region of interest" description="Disordered" evidence="1">
    <location>
        <begin position="248"/>
        <end position="276"/>
    </location>
</feature>
<feature type="domain" description="Retrovirus-related Pol polyprotein from transposon TNT 1-94-like beta-barrel" evidence="2">
    <location>
        <begin position="285"/>
        <end position="328"/>
    </location>
</feature>
<evidence type="ECO:0000313" key="4">
    <source>
        <dbReference type="EMBL" id="GEU54380.1"/>
    </source>
</evidence>
<gene>
    <name evidence="4" type="ORF">Tci_026358</name>
</gene>
<comment type="caution">
    <text evidence="4">The sequence shown here is derived from an EMBL/GenBank/DDBJ whole genome shotgun (WGS) entry which is preliminary data.</text>
</comment>
<dbReference type="EMBL" id="BKCJ010003322">
    <property type="protein sequence ID" value="GEU54380.1"/>
    <property type="molecule type" value="Genomic_DNA"/>
</dbReference>
<protein>
    <submittedName>
        <fullName evidence="4">Uncharacterized protein</fullName>
    </submittedName>
</protein>
<evidence type="ECO:0000259" key="3">
    <source>
        <dbReference type="Pfam" id="PF25597"/>
    </source>
</evidence>
<dbReference type="Pfam" id="PF25597">
    <property type="entry name" value="SH3_retrovirus"/>
    <property type="match status" value="1"/>
</dbReference>
<feature type="domain" description="Retroviral polymerase SH3-like" evidence="3">
    <location>
        <begin position="348"/>
        <end position="382"/>
    </location>
</feature>
<dbReference type="InterPro" id="IPR054722">
    <property type="entry name" value="PolX-like_BBD"/>
</dbReference>
<proteinExistence type="predicted"/>
<evidence type="ECO:0000259" key="2">
    <source>
        <dbReference type="Pfam" id="PF22936"/>
    </source>
</evidence>
<feature type="compositionally biased region" description="Polar residues" evidence="1">
    <location>
        <begin position="64"/>
        <end position="82"/>
    </location>
</feature>
<dbReference type="Pfam" id="PF22936">
    <property type="entry name" value="Pol_BBD"/>
    <property type="match status" value="1"/>
</dbReference>
<dbReference type="AlphaFoldDB" id="A0A6L2KZZ5"/>
<sequence>MFMNKESDLEKTFVNDRYTAGMHTVPPPMTGNYMPSGPDVEIDDSKFTYGPKQTLVDESDSRPSEYTSCESDSSVETTTSMSEPIESAPKVVCEPKVWNDAPVIEEYDSDSDDDSVSNVQEDIEKPSFAFIDSVKHVKTSRENVKETGTPNHIPKVEKQDRNGHTRKGLGYAFTRKACFVCDSFSHLIRDYDFHKKMMAKQAELTKSKNKVTDQRKNRPVWNNVQRVNHQNKIVSSVVLTKTRNFPINAARQNNPSQAASTSTASKVNTARPFDDPHRALMDKGIVDSGCSRHMTGNKAHLADYQEFKGGSVAFGGSNGRITDKGKIKAGKVLVTKPQNKTPYELLHGFLVGYSLNSKASRVYNLETKRVEENLHVNFLENKPNVVGKGYAWMFDLDYLTNSMNYEPVSVQNQANKSAGLTEANNSAGTQATDDQGPTLEEIDLHEEHFVMPIFSAYSTTVNSSGDKIEKTTDFKTCEKPISQVEQIFLEEIEKLKRQEKEANDAVGKETTHEN</sequence>
<accession>A0A6L2KZZ5</accession>